<keyword evidence="4 8" id="KW-0028">Amino-acid biosynthesis</keyword>
<organism evidence="10 11">
    <name type="scientific">Parasporobacterium paucivorans DSM 15970</name>
    <dbReference type="NCBI Taxonomy" id="1122934"/>
    <lineage>
        <taxon>Bacteria</taxon>
        <taxon>Bacillati</taxon>
        <taxon>Bacillota</taxon>
        <taxon>Clostridia</taxon>
        <taxon>Lachnospirales</taxon>
        <taxon>Lachnospiraceae</taxon>
        <taxon>Parasporobacterium</taxon>
    </lineage>
</organism>
<dbReference type="EMBL" id="FQYT01000012">
    <property type="protein sequence ID" value="SHJ10643.1"/>
    <property type="molecule type" value="Genomic_DNA"/>
</dbReference>
<evidence type="ECO:0000259" key="9">
    <source>
        <dbReference type="Pfam" id="PF02811"/>
    </source>
</evidence>
<protein>
    <recommendedName>
        <fullName evidence="3 8">Histidinol-phosphatase</fullName>
        <shortName evidence="8">HolPase</shortName>
        <ecNumber evidence="3 8">3.1.3.15</ecNumber>
    </recommendedName>
</protein>
<evidence type="ECO:0000256" key="4">
    <source>
        <dbReference type="ARBA" id="ARBA00022605"/>
    </source>
</evidence>
<evidence type="ECO:0000313" key="10">
    <source>
        <dbReference type="EMBL" id="SHJ10643.1"/>
    </source>
</evidence>
<keyword evidence="5 8" id="KW-0378">Hydrolase</keyword>
<dbReference type="NCBIfam" id="TIGR01856">
    <property type="entry name" value="hisJ_fam"/>
    <property type="match status" value="1"/>
</dbReference>
<evidence type="ECO:0000256" key="1">
    <source>
        <dbReference type="ARBA" id="ARBA00004970"/>
    </source>
</evidence>
<keyword evidence="6 8" id="KW-0368">Histidine biosynthesis</keyword>
<comment type="pathway">
    <text evidence="1 8">Amino-acid biosynthesis; L-histidine biosynthesis; L-histidine from 5-phospho-alpha-D-ribose 1-diphosphate: step 8/9.</text>
</comment>
<comment type="similarity">
    <text evidence="2 8">Belongs to the PHP hydrolase family. HisK subfamily.</text>
</comment>
<dbReference type="InterPro" id="IPR004013">
    <property type="entry name" value="PHP_dom"/>
</dbReference>
<evidence type="ECO:0000256" key="7">
    <source>
        <dbReference type="ARBA" id="ARBA00049158"/>
    </source>
</evidence>
<evidence type="ECO:0000256" key="8">
    <source>
        <dbReference type="RuleBase" id="RU366003"/>
    </source>
</evidence>
<sequence length="279" mass="31970">MYLFDYHMHSDHSTDGQDSIMKMSTAAAGKGLREIAISDHFEPTLGNEAYPSYDAEKYFREIKEANEMFGQKIKIKTAVELGQPHVFPEYSLSLIENHNYDYVIASAHKMSDNTDFGDLVYSRENLDDNCGKYLTELENLAGWNKFDCIGHLDLVKRYASRYNIEAKLIHYREKLENILKTLIENGKGIEINTSGLRQSAKECMPGYDILRFYKELGGEIITLGSDAHNHFDVGAGIADAVELLRTAGFEYMTVYEKRKPEMIRIAQEKTFWFQAQRTA</sequence>
<comment type="catalytic activity">
    <reaction evidence="7 8">
        <text>L-histidinol phosphate + H2O = L-histidinol + phosphate</text>
        <dbReference type="Rhea" id="RHEA:14465"/>
        <dbReference type="ChEBI" id="CHEBI:15377"/>
        <dbReference type="ChEBI" id="CHEBI:43474"/>
        <dbReference type="ChEBI" id="CHEBI:57699"/>
        <dbReference type="ChEBI" id="CHEBI:57980"/>
        <dbReference type="EC" id="3.1.3.15"/>
    </reaction>
</comment>
<dbReference type="PANTHER" id="PTHR21039:SF0">
    <property type="entry name" value="HISTIDINOL-PHOSPHATASE"/>
    <property type="match status" value="1"/>
</dbReference>
<dbReference type="InterPro" id="IPR016195">
    <property type="entry name" value="Pol/histidinol_Pase-like"/>
</dbReference>
<dbReference type="STRING" id="1122934.SAMN02745691_01354"/>
<dbReference type="GO" id="GO:0005737">
    <property type="term" value="C:cytoplasm"/>
    <property type="evidence" value="ECO:0007669"/>
    <property type="project" value="TreeGrafter"/>
</dbReference>
<keyword evidence="11" id="KW-1185">Reference proteome</keyword>
<dbReference type="EC" id="3.1.3.15" evidence="3 8"/>
<dbReference type="PANTHER" id="PTHR21039">
    <property type="entry name" value="HISTIDINOL PHOSPHATASE-RELATED"/>
    <property type="match status" value="1"/>
</dbReference>
<dbReference type="InterPro" id="IPR010140">
    <property type="entry name" value="Histidinol_P_phosphatase_HisJ"/>
</dbReference>
<dbReference type="GO" id="GO:0004401">
    <property type="term" value="F:histidinol-phosphatase activity"/>
    <property type="evidence" value="ECO:0007669"/>
    <property type="project" value="UniProtKB-UniRule"/>
</dbReference>
<accession>A0A1M6GL56</accession>
<dbReference type="RefSeq" id="WP_073993604.1">
    <property type="nucleotide sequence ID" value="NZ_FQYT01000012.1"/>
</dbReference>
<evidence type="ECO:0000256" key="6">
    <source>
        <dbReference type="ARBA" id="ARBA00023102"/>
    </source>
</evidence>
<feature type="domain" description="PHP" evidence="9">
    <location>
        <begin position="5"/>
        <end position="194"/>
    </location>
</feature>
<gene>
    <name evidence="10" type="ORF">SAMN02745691_01354</name>
</gene>
<dbReference type="Proteomes" id="UP000184342">
    <property type="component" value="Unassembled WGS sequence"/>
</dbReference>
<evidence type="ECO:0000256" key="2">
    <source>
        <dbReference type="ARBA" id="ARBA00009152"/>
    </source>
</evidence>
<evidence type="ECO:0000313" key="11">
    <source>
        <dbReference type="Proteomes" id="UP000184342"/>
    </source>
</evidence>
<evidence type="ECO:0000256" key="3">
    <source>
        <dbReference type="ARBA" id="ARBA00013085"/>
    </source>
</evidence>
<reference evidence="10 11" key="1">
    <citation type="submission" date="2016-11" db="EMBL/GenBank/DDBJ databases">
        <authorList>
            <person name="Jaros S."/>
            <person name="Januszkiewicz K."/>
            <person name="Wedrychowicz H."/>
        </authorList>
    </citation>
    <scope>NUCLEOTIDE SEQUENCE [LARGE SCALE GENOMIC DNA]</scope>
    <source>
        <strain evidence="10 11">DSM 15970</strain>
    </source>
</reference>
<dbReference type="GO" id="GO:0000105">
    <property type="term" value="P:L-histidine biosynthetic process"/>
    <property type="evidence" value="ECO:0007669"/>
    <property type="project" value="UniProtKB-UniRule"/>
</dbReference>
<dbReference type="OrthoDB" id="9775255at2"/>
<dbReference type="SUPFAM" id="SSF89550">
    <property type="entry name" value="PHP domain-like"/>
    <property type="match status" value="1"/>
</dbReference>
<dbReference type="UniPathway" id="UPA00031">
    <property type="reaction ID" value="UER00013"/>
</dbReference>
<evidence type="ECO:0000256" key="5">
    <source>
        <dbReference type="ARBA" id="ARBA00022801"/>
    </source>
</evidence>
<proteinExistence type="inferred from homology"/>
<dbReference type="Gene3D" id="3.20.20.140">
    <property type="entry name" value="Metal-dependent hydrolases"/>
    <property type="match status" value="1"/>
</dbReference>
<name>A0A1M6GL56_9FIRM</name>
<dbReference type="Pfam" id="PF02811">
    <property type="entry name" value="PHP"/>
    <property type="match status" value="1"/>
</dbReference>
<dbReference type="AlphaFoldDB" id="A0A1M6GL56"/>